<dbReference type="Proteomes" id="UP000016637">
    <property type="component" value="Unassembled WGS sequence"/>
</dbReference>
<dbReference type="HOGENOM" id="CLU_012312_5_4_9"/>
<dbReference type="PATRIC" id="fig|1321820.3.peg.1441"/>
<name>U2QIQ8_9BACL</name>
<protein>
    <submittedName>
        <fullName evidence="8">Putative glucose-specific phosphotransferase enzyme IIA component</fullName>
    </submittedName>
</protein>
<reference evidence="8 9" key="1">
    <citation type="submission" date="2013-08" db="EMBL/GenBank/DDBJ databases">
        <authorList>
            <person name="Weinstock G."/>
            <person name="Sodergren E."/>
            <person name="Wylie T."/>
            <person name="Fulton L."/>
            <person name="Fulton R."/>
            <person name="Fronick C."/>
            <person name="O'Laughlin M."/>
            <person name="Godfrey J."/>
            <person name="Miner T."/>
            <person name="Herter B."/>
            <person name="Appelbaum E."/>
            <person name="Cordes M."/>
            <person name="Lek S."/>
            <person name="Wollam A."/>
            <person name="Pepin K.H."/>
            <person name="Palsikar V.B."/>
            <person name="Mitreva M."/>
            <person name="Wilson R.K."/>
        </authorList>
    </citation>
    <scope>NUCLEOTIDE SEQUENCE [LARGE SCALE GENOMIC DNA]</scope>
    <source>
        <strain evidence="8 9">ATCC 700627</strain>
    </source>
</reference>
<evidence type="ECO:0000259" key="7">
    <source>
        <dbReference type="PROSITE" id="PS51093"/>
    </source>
</evidence>
<dbReference type="PANTHER" id="PTHR45008:SF1">
    <property type="entry name" value="PTS SYSTEM GLUCOSE-SPECIFIC EIIA COMPONENT"/>
    <property type="match status" value="1"/>
</dbReference>
<evidence type="ECO:0000256" key="5">
    <source>
        <dbReference type="ARBA" id="ARBA00022683"/>
    </source>
</evidence>
<keyword evidence="4 8" id="KW-0808">Transferase</keyword>
<organism evidence="8 9">
    <name type="scientific">Gemella bergeri ATCC 700627</name>
    <dbReference type="NCBI Taxonomy" id="1321820"/>
    <lineage>
        <taxon>Bacteria</taxon>
        <taxon>Bacillati</taxon>
        <taxon>Bacillota</taxon>
        <taxon>Bacilli</taxon>
        <taxon>Bacillales</taxon>
        <taxon>Gemellaceae</taxon>
        <taxon>Gemella</taxon>
    </lineage>
</organism>
<evidence type="ECO:0000256" key="6">
    <source>
        <dbReference type="ARBA" id="ARBA00022777"/>
    </source>
</evidence>
<dbReference type="PROSITE" id="PS51093">
    <property type="entry name" value="PTS_EIIA_TYPE_1"/>
    <property type="match status" value="1"/>
</dbReference>
<keyword evidence="2" id="KW-0813">Transport</keyword>
<comment type="caution">
    <text evidence="8">The sequence shown here is derived from an EMBL/GenBank/DDBJ whole genome shotgun (WGS) entry which is preliminary data.</text>
</comment>
<dbReference type="EMBL" id="AWVP01000103">
    <property type="protein sequence ID" value="ERK56089.1"/>
    <property type="molecule type" value="Genomic_DNA"/>
</dbReference>
<dbReference type="GO" id="GO:0016301">
    <property type="term" value="F:kinase activity"/>
    <property type="evidence" value="ECO:0007669"/>
    <property type="project" value="UniProtKB-KW"/>
</dbReference>
<sequence>MIKIIEKSYIKVYNRYIRVIFLVWRIEMGFLSKLLGKEDKKIEELVINSYMKGKVVAITEVPDPVFSQKMMGDGFAIIPEEGKLLSPVSGEIIQVFPTKHAFGIKTGDVELLIHVGLETVAMKGEGFDVLVSAGDKVEVGQALLTYDLELVKEKAKDIITPCVVTNMDIVEDISVLKLNETVDFSQEVAKIKLK</sequence>
<dbReference type="InterPro" id="IPR011055">
    <property type="entry name" value="Dup_hybrid_motif"/>
</dbReference>
<keyword evidence="5" id="KW-0598">Phosphotransferase system</keyword>
<dbReference type="eggNOG" id="COG2190">
    <property type="taxonomic scope" value="Bacteria"/>
</dbReference>
<dbReference type="InterPro" id="IPR001127">
    <property type="entry name" value="PTS_EIIA_1_perm"/>
</dbReference>
<dbReference type="NCBIfam" id="TIGR00830">
    <property type="entry name" value="PTBA"/>
    <property type="match status" value="1"/>
</dbReference>
<dbReference type="Gene3D" id="2.70.70.10">
    <property type="entry name" value="Glucose Permease (Domain IIA)"/>
    <property type="match status" value="1"/>
</dbReference>
<evidence type="ECO:0000256" key="4">
    <source>
        <dbReference type="ARBA" id="ARBA00022679"/>
    </source>
</evidence>
<dbReference type="GO" id="GO:0005737">
    <property type="term" value="C:cytoplasm"/>
    <property type="evidence" value="ECO:0007669"/>
    <property type="project" value="UniProtKB-SubCell"/>
</dbReference>
<evidence type="ECO:0000256" key="3">
    <source>
        <dbReference type="ARBA" id="ARBA00022597"/>
    </source>
</evidence>
<evidence type="ECO:0000313" key="8">
    <source>
        <dbReference type="EMBL" id="ERK56089.1"/>
    </source>
</evidence>
<dbReference type="FunFam" id="2.70.70.10:FF:000001">
    <property type="entry name" value="PTS system glucose-specific IIA component"/>
    <property type="match status" value="1"/>
</dbReference>
<feature type="domain" description="PTS EIIA type-1" evidence="7">
    <location>
        <begin position="63"/>
        <end position="166"/>
    </location>
</feature>
<dbReference type="AlphaFoldDB" id="U2QIQ8"/>
<dbReference type="GO" id="GO:0009401">
    <property type="term" value="P:phosphoenolpyruvate-dependent sugar phosphotransferase system"/>
    <property type="evidence" value="ECO:0007669"/>
    <property type="project" value="UniProtKB-KW"/>
</dbReference>
<dbReference type="PANTHER" id="PTHR45008">
    <property type="entry name" value="PTS SYSTEM GLUCOSE-SPECIFIC EIIA COMPONENT"/>
    <property type="match status" value="1"/>
</dbReference>
<keyword evidence="3" id="KW-0762">Sugar transport</keyword>
<evidence type="ECO:0000256" key="1">
    <source>
        <dbReference type="ARBA" id="ARBA00004496"/>
    </source>
</evidence>
<keyword evidence="6" id="KW-0418">Kinase</keyword>
<dbReference type="Pfam" id="PF00358">
    <property type="entry name" value="PTS_EIIA_1"/>
    <property type="match status" value="1"/>
</dbReference>
<dbReference type="InterPro" id="IPR050890">
    <property type="entry name" value="PTS_EIIA_component"/>
</dbReference>
<accession>U2QIQ8</accession>
<proteinExistence type="predicted"/>
<keyword evidence="9" id="KW-1185">Reference proteome</keyword>
<gene>
    <name evidence="8" type="ORF">HMPREF1983_01500</name>
</gene>
<dbReference type="SUPFAM" id="SSF51261">
    <property type="entry name" value="Duplicated hybrid motif"/>
    <property type="match status" value="1"/>
</dbReference>
<evidence type="ECO:0000256" key="2">
    <source>
        <dbReference type="ARBA" id="ARBA00022448"/>
    </source>
</evidence>
<comment type="subcellular location">
    <subcellularLocation>
        <location evidence="1">Cytoplasm</location>
    </subcellularLocation>
</comment>
<evidence type="ECO:0000313" key="9">
    <source>
        <dbReference type="Proteomes" id="UP000016637"/>
    </source>
</evidence>